<reference evidence="7 8" key="1">
    <citation type="submission" date="2022-05" db="EMBL/GenBank/DDBJ databases">
        <authorList>
            <consortium name="Genoscope - CEA"/>
            <person name="William W."/>
        </authorList>
    </citation>
    <scope>NUCLEOTIDE SEQUENCE [LARGE SCALE GENOMIC DNA]</scope>
</reference>
<dbReference type="GO" id="GO:0000978">
    <property type="term" value="F:RNA polymerase II cis-regulatory region sequence-specific DNA binding"/>
    <property type="evidence" value="ECO:0007669"/>
    <property type="project" value="TreeGrafter"/>
</dbReference>
<dbReference type="GO" id="GO:0000981">
    <property type="term" value="F:DNA-binding transcription factor activity, RNA polymerase II-specific"/>
    <property type="evidence" value="ECO:0007669"/>
    <property type="project" value="TreeGrafter"/>
</dbReference>
<evidence type="ECO:0000313" key="7">
    <source>
        <dbReference type="EMBL" id="CAH3037841.1"/>
    </source>
</evidence>
<dbReference type="PANTHER" id="PTHR12322">
    <property type="entry name" value="DOUBLESEX AND MAB-3 RELATED TRANSCRIPTION FACTOR DMRT"/>
    <property type="match status" value="1"/>
</dbReference>
<dbReference type="InterPro" id="IPR001275">
    <property type="entry name" value="DM_DNA-bd"/>
</dbReference>
<dbReference type="InterPro" id="IPR026607">
    <property type="entry name" value="DMRT"/>
</dbReference>
<evidence type="ECO:0000259" key="6">
    <source>
        <dbReference type="PROSITE" id="PS50809"/>
    </source>
</evidence>
<dbReference type="GO" id="GO:0046872">
    <property type="term" value="F:metal ion binding"/>
    <property type="evidence" value="ECO:0007669"/>
    <property type="project" value="UniProtKB-KW"/>
</dbReference>
<dbReference type="PANTHER" id="PTHR12322:SF53">
    <property type="entry name" value="DOUBLESEX-MAB RELATED 11E"/>
    <property type="match status" value="1"/>
</dbReference>
<dbReference type="Gene3D" id="4.10.1040.10">
    <property type="entry name" value="DM DNA-binding domain"/>
    <property type="match status" value="1"/>
</dbReference>
<dbReference type="SUPFAM" id="SSF82927">
    <property type="entry name" value="Cysteine-rich DNA binding domain, (DM domain)"/>
    <property type="match status" value="1"/>
</dbReference>
<name>A0AAU9VYG9_9CNID</name>
<evidence type="ECO:0000256" key="3">
    <source>
        <dbReference type="ARBA" id="ARBA00023125"/>
    </source>
</evidence>
<organism evidence="7 8">
    <name type="scientific">Pocillopora meandrina</name>
    <dbReference type="NCBI Taxonomy" id="46732"/>
    <lineage>
        <taxon>Eukaryota</taxon>
        <taxon>Metazoa</taxon>
        <taxon>Cnidaria</taxon>
        <taxon>Anthozoa</taxon>
        <taxon>Hexacorallia</taxon>
        <taxon>Scleractinia</taxon>
        <taxon>Astrocoeniina</taxon>
        <taxon>Pocilloporidae</taxon>
        <taxon>Pocillopora</taxon>
    </lineage>
</organism>
<evidence type="ECO:0000256" key="1">
    <source>
        <dbReference type="ARBA" id="ARBA00022723"/>
    </source>
</evidence>
<sequence>MSIEQGSVLLSQKKTPLCARCKHHGVRTTLKGHKRFCKWKDCECQNCILITKRRRIMAAQVAIRRRTNDRLLVEDSQQTACKQDFRSSRGEFNQTLGNSRLLAALPKNSSDHPEPSGFEAAPRLADSNRVTRSLGILASLFPDISEIFLSTLLEARDFDLLSTLETLIGMARQGNIVLGSFPSVIIHPVITLAGNTQPWNDYAAAQALMSLSS</sequence>
<keyword evidence="1 5" id="KW-0479">Metal-binding</keyword>
<keyword evidence="3 5" id="KW-0238">DNA-binding</keyword>
<dbReference type="PROSITE" id="PS40000">
    <property type="entry name" value="DM_1"/>
    <property type="match status" value="1"/>
</dbReference>
<proteinExistence type="predicted"/>
<dbReference type="EMBL" id="CALNXJ010000004">
    <property type="protein sequence ID" value="CAH3037841.1"/>
    <property type="molecule type" value="Genomic_DNA"/>
</dbReference>
<comment type="subcellular location">
    <subcellularLocation>
        <location evidence="5">Nucleus</location>
    </subcellularLocation>
</comment>
<dbReference type="GO" id="GO:0007548">
    <property type="term" value="P:sex differentiation"/>
    <property type="evidence" value="ECO:0007669"/>
    <property type="project" value="TreeGrafter"/>
</dbReference>
<dbReference type="GO" id="GO:0005634">
    <property type="term" value="C:nucleus"/>
    <property type="evidence" value="ECO:0007669"/>
    <property type="project" value="UniProtKB-SubCell"/>
</dbReference>
<feature type="DNA-binding region" description="DM" evidence="5">
    <location>
        <begin position="18"/>
        <end position="65"/>
    </location>
</feature>
<evidence type="ECO:0000313" key="8">
    <source>
        <dbReference type="Proteomes" id="UP001159428"/>
    </source>
</evidence>
<gene>
    <name evidence="7" type="ORF">PMEA_00021385</name>
</gene>
<dbReference type="InterPro" id="IPR036407">
    <property type="entry name" value="DM_DNA-bd_sf"/>
</dbReference>
<dbReference type="PROSITE" id="PS50809">
    <property type="entry name" value="DM_2"/>
    <property type="match status" value="1"/>
</dbReference>
<dbReference type="AlphaFoldDB" id="A0AAU9VYG9"/>
<protein>
    <recommendedName>
        <fullName evidence="6">DM domain-containing protein</fullName>
    </recommendedName>
</protein>
<comment type="caution">
    <text evidence="7">The sequence shown here is derived from an EMBL/GenBank/DDBJ whole genome shotgun (WGS) entry which is preliminary data.</text>
</comment>
<evidence type="ECO:0000256" key="5">
    <source>
        <dbReference type="PROSITE-ProRule" id="PRU00070"/>
    </source>
</evidence>
<keyword evidence="2 5" id="KW-0862">Zinc</keyword>
<dbReference type="Pfam" id="PF00751">
    <property type="entry name" value="DM"/>
    <property type="match status" value="1"/>
</dbReference>
<keyword evidence="8" id="KW-1185">Reference proteome</keyword>
<accession>A0AAU9VYG9</accession>
<evidence type="ECO:0000256" key="2">
    <source>
        <dbReference type="ARBA" id="ARBA00022833"/>
    </source>
</evidence>
<dbReference type="FunFam" id="4.10.1040.10:FF:000001">
    <property type="entry name" value="doublesex- and mab-3-related transcription factor 1"/>
    <property type="match status" value="1"/>
</dbReference>
<keyword evidence="4 5" id="KW-0539">Nucleus</keyword>
<evidence type="ECO:0000256" key="4">
    <source>
        <dbReference type="ARBA" id="ARBA00023242"/>
    </source>
</evidence>
<dbReference type="SMART" id="SM00301">
    <property type="entry name" value="DM"/>
    <property type="match status" value="1"/>
</dbReference>
<dbReference type="Proteomes" id="UP001159428">
    <property type="component" value="Unassembled WGS sequence"/>
</dbReference>
<feature type="domain" description="DM" evidence="6">
    <location>
        <begin position="18"/>
        <end position="65"/>
    </location>
</feature>